<feature type="domain" description="C4-type zinc ribbon" evidence="3">
    <location>
        <begin position="224"/>
        <end position="258"/>
    </location>
</feature>
<evidence type="ECO:0000259" key="4">
    <source>
        <dbReference type="Pfam" id="PF24481"/>
    </source>
</evidence>
<dbReference type="EMBL" id="CAEZYQ010000006">
    <property type="protein sequence ID" value="CAB4738030.1"/>
    <property type="molecule type" value="Genomic_DNA"/>
</dbReference>
<accession>A0A6J6STC0</accession>
<dbReference type="Pfam" id="PF02591">
    <property type="entry name" value="Zn_ribbon_9"/>
    <property type="match status" value="1"/>
</dbReference>
<evidence type="ECO:0000256" key="1">
    <source>
        <dbReference type="SAM" id="Coils"/>
    </source>
</evidence>
<evidence type="ECO:0000313" key="5">
    <source>
        <dbReference type="EMBL" id="CAB4738030.1"/>
    </source>
</evidence>
<keyword evidence="1" id="KW-0175">Coiled coil</keyword>
<evidence type="ECO:0000259" key="3">
    <source>
        <dbReference type="Pfam" id="PF02591"/>
    </source>
</evidence>
<dbReference type="PANTHER" id="PTHR39082:SF1">
    <property type="entry name" value="SCAVENGER RECEPTOR CLASS A MEMBER 3"/>
    <property type="match status" value="1"/>
</dbReference>
<dbReference type="PANTHER" id="PTHR39082">
    <property type="entry name" value="PHOSPHOLIPASE C-BETA-2-RELATED"/>
    <property type="match status" value="1"/>
</dbReference>
<dbReference type="InterPro" id="IPR003743">
    <property type="entry name" value="Zf-RING_7"/>
</dbReference>
<dbReference type="Pfam" id="PF24481">
    <property type="entry name" value="CT398_CC"/>
    <property type="match status" value="1"/>
</dbReference>
<gene>
    <name evidence="5" type="ORF">UFOPK2761_01054</name>
</gene>
<evidence type="ECO:0000256" key="2">
    <source>
        <dbReference type="SAM" id="MobiDB-lite"/>
    </source>
</evidence>
<reference evidence="5" key="1">
    <citation type="submission" date="2020-05" db="EMBL/GenBank/DDBJ databases">
        <authorList>
            <person name="Chiriac C."/>
            <person name="Salcher M."/>
            <person name="Ghai R."/>
            <person name="Kavagutti S V."/>
        </authorList>
    </citation>
    <scope>NUCLEOTIDE SEQUENCE</scope>
</reference>
<organism evidence="5">
    <name type="scientific">freshwater metagenome</name>
    <dbReference type="NCBI Taxonomy" id="449393"/>
    <lineage>
        <taxon>unclassified sequences</taxon>
        <taxon>metagenomes</taxon>
        <taxon>ecological metagenomes</taxon>
    </lineage>
</organism>
<feature type="region of interest" description="Disordered" evidence="2">
    <location>
        <begin position="1"/>
        <end position="22"/>
    </location>
</feature>
<feature type="domain" description="CT398-like coiled coil hairpin" evidence="4">
    <location>
        <begin position="33"/>
        <end position="213"/>
    </location>
</feature>
<dbReference type="InterPro" id="IPR056003">
    <property type="entry name" value="CT398_CC_hairpin"/>
</dbReference>
<feature type="coiled-coil region" evidence="1">
    <location>
        <begin position="116"/>
        <end position="171"/>
    </location>
</feature>
<dbReference type="InterPro" id="IPR052376">
    <property type="entry name" value="Oxidative_Scav/Glycosyltrans"/>
</dbReference>
<sequence length="266" mass="29053">MDRPHLTPPGPTGPDPGVPLKADPTAQLRLLDLQELDSRGDQLRHRRRTLPELAEIAELERTRSTLVDEARDAKIVVDDLTAEQAKVDADVEVVKARRTRDRERMDAGLISNPKDLERMSGELESLERRIATLEDEELEVMERLEAAQGMLSAVNDQVAAAEGRLAELAAARDERFAEIDAELAEVAAQRGPALEGLPADLLALYDKLRESKGGIGAARLAQRRCSGCQLGIDPAELASIKAKAADEVVRCEECSRILVRTAESGL</sequence>
<proteinExistence type="predicted"/>
<name>A0A6J6STC0_9ZZZZ</name>
<dbReference type="Gene3D" id="1.10.287.1490">
    <property type="match status" value="1"/>
</dbReference>
<dbReference type="AlphaFoldDB" id="A0A6J6STC0"/>
<protein>
    <submittedName>
        <fullName evidence="5">Unannotated protein</fullName>
    </submittedName>
</protein>
<feature type="compositionally biased region" description="Pro residues" evidence="2">
    <location>
        <begin position="1"/>
        <end position="17"/>
    </location>
</feature>